<dbReference type="Proteomes" id="UP000000658">
    <property type="component" value="Chromosome"/>
</dbReference>
<sequence length="85" mass="9279">MGNDCSPPGSLTRTSLKERVRRPMLAAVGTITGSSVLKYQAQQIKRPLKALSMDQCKRSYSSAIKSAGRFDVTVARQVPDLRLLA</sequence>
<dbReference type="HOGENOM" id="CLU_2510122_0_0_6"/>
<proteinExistence type="predicted"/>
<dbReference type="STRING" id="384676.PSEEN2526"/>
<dbReference type="KEGG" id="pen:PSEEN2526"/>
<name>Q1IAI9_PSEE4</name>
<dbReference type="AlphaFoldDB" id="Q1IAI9"/>
<evidence type="ECO:0000313" key="1">
    <source>
        <dbReference type="EMBL" id="CAK15330.1"/>
    </source>
</evidence>
<protein>
    <submittedName>
        <fullName evidence="1">Uncharacterized protein</fullName>
    </submittedName>
</protein>
<gene>
    <name evidence="1" type="ordered locus">PSEEN2526</name>
</gene>
<accession>Q1IAI9</accession>
<organism evidence="1 2">
    <name type="scientific">Pseudomonas entomophila (strain L48)</name>
    <dbReference type="NCBI Taxonomy" id="384676"/>
    <lineage>
        <taxon>Bacteria</taxon>
        <taxon>Pseudomonadati</taxon>
        <taxon>Pseudomonadota</taxon>
        <taxon>Gammaproteobacteria</taxon>
        <taxon>Pseudomonadales</taxon>
        <taxon>Pseudomonadaceae</taxon>
        <taxon>Pseudomonas</taxon>
    </lineage>
</organism>
<evidence type="ECO:0000313" key="2">
    <source>
        <dbReference type="Proteomes" id="UP000000658"/>
    </source>
</evidence>
<dbReference type="EMBL" id="CT573326">
    <property type="protein sequence ID" value="CAK15330.1"/>
    <property type="molecule type" value="Genomic_DNA"/>
</dbReference>
<reference evidence="1 2" key="1">
    <citation type="journal article" date="2006" name="Nat. Biotechnol.">
        <title>Complete genome sequence of the entomopathogenic and metabolically versatile soil bacterium Pseudomonas entomophila.</title>
        <authorList>
            <person name="Vodovar N."/>
            <person name="Vallenet D."/>
            <person name="Cruveiller S."/>
            <person name="Rouy Z."/>
            <person name="Barbe V."/>
            <person name="Acosta C."/>
            <person name="Cattolico L."/>
            <person name="Jubin C."/>
            <person name="Lajus A."/>
            <person name="Segurens B."/>
            <person name="Vacherie B."/>
            <person name="Wincker P."/>
            <person name="Weissenbach J."/>
            <person name="Lemaitre B."/>
            <person name="Medigue C."/>
            <person name="Boccard F."/>
        </authorList>
    </citation>
    <scope>NUCLEOTIDE SEQUENCE [LARGE SCALE GENOMIC DNA]</scope>
    <source>
        <strain evidence="1 2">L48</strain>
    </source>
</reference>